<reference evidence="3" key="1">
    <citation type="journal article" date="2014" name="Int. J. Syst. Evol. Microbiol.">
        <title>Complete genome sequence of Corynebacterium casei LMG S-19264T (=DSM 44701T), isolated from a smear-ripened cheese.</title>
        <authorList>
            <consortium name="US DOE Joint Genome Institute (JGI-PGF)"/>
            <person name="Walter F."/>
            <person name="Albersmeier A."/>
            <person name="Kalinowski J."/>
            <person name="Ruckert C."/>
        </authorList>
    </citation>
    <scope>NUCLEOTIDE SEQUENCE</scope>
    <source>
        <strain evidence="3">CGMCC 1.12827</strain>
    </source>
</reference>
<evidence type="ECO:0000259" key="2">
    <source>
        <dbReference type="Pfam" id="PF13462"/>
    </source>
</evidence>
<dbReference type="AlphaFoldDB" id="A0A916T8U7"/>
<dbReference type="CDD" id="cd02972">
    <property type="entry name" value="DsbA_family"/>
    <property type="match status" value="1"/>
</dbReference>
<dbReference type="EMBL" id="BMGC01000016">
    <property type="protein sequence ID" value="GGB35073.1"/>
    <property type="molecule type" value="Genomic_DNA"/>
</dbReference>
<sequence length="249" mass="26756">MASNKGKSAKKPSVLDPRAAERRRTILFRVGATAIVVILAVAIGAWIIISKDSTSQSAAPVDDKDAFRVSGTANDKAILSLYEDFQCPVCRSFEANFGDAIATLRKTPNVSVEYHPIAFLNSENNRNYSTRSANASACVVDATDAERTGNYDVWLNFHKILYDQQPAEGGSGLDDNTLKALAKQAGAPATVDACIDNQTHSAVIDSQTKAILNSGWFKGTPTVNLNGKPVDWNSMTPDEFVEKVKSAAS</sequence>
<dbReference type="InterPro" id="IPR012336">
    <property type="entry name" value="Thioredoxin-like_fold"/>
</dbReference>
<feature type="transmembrane region" description="Helical" evidence="1">
    <location>
        <begin position="26"/>
        <end position="49"/>
    </location>
</feature>
<protein>
    <recommendedName>
        <fullName evidence="2">Thioredoxin-like fold domain-containing protein</fullName>
    </recommendedName>
</protein>
<dbReference type="Pfam" id="PF13462">
    <property type="entry name" value="Thioredoxin_4"/>
    <property type="match status" value="1"/>
</dbReference>
<dbReference type="Proteomes" id="UP000621454">
    <property type="component" value="Unassembled WGS sequence"/>
</dbReference>
<comment type="caution">
    <text evidence="3">The sequence shown here is derived from an EMBL/GenBank/DDBJ whole genome shotgun (WGS) entry which is preliminary data.</text>
</comment>
<dbReference type="Gene3D" id="3.40.30.10">
    <property type="entry name" value="Glutaredoxin"/>
    <property type="match status" value="1"/>
</dbReference>
<evidence type="ECO:0000313" key="3">
    <source>
        <dbReference type="EMBL" id="GGB35073.1"/>
    </source>
</evidence>
<gene>
    <name evidence="3" type="ORF">GCM10011489_23880</name>
</gene>
<feature type="domain" description="Thioredoxin-like fold" evidence="2">
    <location>
        <begin position="69"/>
        <end position="242"/>
    </location>
</feature>
<keyword evidence="1" id="KW-0472">Membrane</keyword>
<keyword evidence="4" id="KW-1185">Reference proteome</keyword>
<keyword evidence="1" id="KW-0812">Transmembrane</keyword>
<proteinExistence type="predicted"/>
<accession>A0A916T8U7</accession>
<keyword evidence="1" id="KW-1133">Transmembrane helix</keyword>
<dbReference type="SUPFAM" id="SSF52833">
    <property type="entry name" value="Thioredoxin-like"/>
    <property type="match status" value="1"/>
</dbReference>
<reference evidence="3" key="2">
    <citation type="submission" date="2020-09" db="EMBL/GenBank/DDBJ databases">
        <authorList>
            <person name="Sun Q."/>
            <person name="Zhou Y."/>
        </authorList>
    </citation>
    <scope>NUCLEOTIDE SEQUENCE</scope>
    <source>
        <strain evidence="3">CGMCC 1.12827</strain>
    </source>
</reference>
<dbReference type="RefSeq" id="WP_188586814.1">
    <property type="nucleotide sequence ID" value="NZ_BMGC01000016.1"/>
</dbReference>
<dbReference type="InterPro" id="IPR036249">
    <property type="entry name" value="Thioredoxin-like_sf"/>
</dbReference>
<name>A0A916T8U7_9ACTN</name>
<organism evidence="3 4">
    <name type="scientific">Gordonia jinhuaensis</name>
    <dbReference type="NCBI Taxonomy" id="1517702"/>
    <lineage>
        <taxon>Bacteria</taxon>
        <taxon>Bacillati</taxon>
        <taxon>Actinomycetota</taxon>
        <taxon>Actinomycetes</taxon>
        <taxon>Mycobacteriales</taxon>
        <taxon>Gordoniaceae</taxon>
        <taxon>Gordonia</taxon>
    </lineage>
</organism>
<evidence type="ECO:0000313" key="4">
    <source>
        <dbReference type="Proteomes" id="UP000621454"/>
    </source>
</evidence>
<evidence type="ECO:0000256" key="1">
    <source>
        <dbReference type="SAM" id="Phobius"/>
    </source>
</evidence>